<feature type="coiled-coil region" evidence="2">
    <location>
        <begin position="216"/>
        <end position="243"/>
    </location>
</feature>
<evidence type="ECO:0000313" key="4">
    <source>
        <dbReference type="EMBL" id="MBZ2167113.1"/>
    </source>
</evidence>
<feature type="domain" description="Tyr recombinase" evidence="3">
    <location>
        <begin position="1"/>
        <end position="197"/>
    </location>
</feature>
<protein>
    <submittedName>
        <fullName evidence="4">Site-specific integrase</fullName>
    </submittedName>
</protein>
<accession>A0A8T5V240</accession>
<gene>
    <name evidence="4" type="ORF">K8N75_13795</name>
</gene>
<dbReference type="InterPro" id="IPR011010">
    <property type="entry name" value="DNA_brk_join_enz"/>
</dbReference>
<keyword evidence="5" id="KW-1185">Reference proteome</keyword>
<keyword evidence="2" id="KW-0175">Coiled coil</keyword>
<dbReference type="EMBL" id="JAIOUQ010000017">
    <property type="protein sequence ID" value="MBZ2167113.1"/>
    <property type="molecule type" value="Genomic_DNA"/>
</dbReference>
<evidence type="ECO:0000256" key="2">
    <source>
        <dbReference type="SAM" id="Coils"/>
    </source>
</evidence>
<proteinExistence type="predicted"/>
<dbReference type="AlphaFoldDB" id="A0A8T5V240"/>
<comment type="caution">
    <text evidence="4">The sequence shown here is derived from an EMBL/GenBank/DDBJ whole genome shotgun (WGS) entry which is preliminary data.</text>
</comment>
<evidence type="ECO:0000259" key="3">
    <source>
        <dbReference type="PROSITE" id="PS51898"/>
    </source>
</evidence>
<dbReference type="Proteomes" id="UP000825933">
    <property type="component" value="Unassembled WGS sequence"/>
</dbReference>
<dbReference type="InterPro" id="IPR002104">
    <property type="entry name" value="Integrase_catalytic"/>
</dbReference>
<evidence type="ECO:0000256" key="1">
    <source>
        <dbReference type="ARBA" id="ARBA00023172"/>
    </source>
</evidence>
<evidence type="ECO:0000313" key="5">
    <source>
        <dbReference type="Proteomes" id="UP000825933"/>
    </source>
</evidence>
<dbReference type="GO" id="GO:0015074">
    <property type="term" value="P:DNA integration"/>
    <property type="evidence" value="ECO:0007669"/>
    <property type="project" value="InterPro"/>
</dbReference>
<keyword evidence="1" id="KW-0233">DNA recombination</keyword>
<name>A0A8T5V240_9EURY</name>
<organism evidence="4 5">
    <name type="scientific">Methanobacterium spitsbergense</name>
    <dbReference type="NCBI Taxonomy" id="2874285"/>
    <lineage>
        <taxon>Archaea</taxon>
        <taxon>Methanobacteriati</taxon>
        <taxon>Methanobacteriota</taxon>
        <taxon>Methanomada group</taxon>
        <taxon>Methanobacteria</taxon>
        <taxon>Methanobacteriales</taxon>
        <taxon>Methanobacteriaceae</taxon>
        <taxon>Methanobacterium</taxon>
    </lineage>
</organism>
<sequence length="245" mass="28868">MHCNLRDKAIILLQFSSGLRASEIRQLTYGQFFIAVKEYITFNNNEIFNINKIYHQLKNKDNIIGIWNSIESETDIDYLTFNSSESNKAIIDYLSERNNKKPITSFDEPLFIGNGKQIGEHTLSAIYRRINTRAGLGSRNEKRNFLTSNIPRKMFERALLNSDVEYLVIKLMLGYKIDNIKLAYYKNNPEILKKEYLKGLRNITFEEIKIVTTDRYDNIINELKIEKEERIKLENRIKKLENNNL</sequence>
<dbReference type="PROSITE" id="PS51898">
    <property type="entry name" value="TYR_RECOMBINASE"/>
    <property type="match status" value="1"/>
</dbReference>
<reference evidence="5" key="1">
    <citation type="journal article" date="2022" name="Microbiol. Resour. Announc.">
        <title>Draft Genome Sequence of a Methanogenic Archaeon from West Spitsbergen Permafrost.</title>
        <authorList>
            <person name="Trubitsyn V."/>
            <person name="Rivkina E."/>
            <person name="Shcherbakova V."/>
        </authorList>
    </citation>
    <scope>NUCLEOTIDE SEQUENCE [LARGE SCALE GENOMIC DNA]</scope>
    <source>
        <strain evidence="5">VT</strain>
    </source>
</reference>
<dbReference type="Pfam" id="PF00589">
    <property type="entry name" value="Phage_integrase"/>
    <property type="match status" value="1"/>
</dbReference>
<dbReference type="InterPro" id="IPR013762">
    <property type="entry name" value="Integrase-like_cat_sf"/>
</dbReference>
<dbReference type="Gene3D" id="1.10.443.10">
    <property type="entry name" value="Intergrase catalytic core"/>
    <property type="match status" value="1"/>
</dbReference>
<dbReference type="SUPFAM" id="SSF56349">
    <property type="entry name" value="DNA breaking-rejoining enzymes"/>
    <property type="match status" value="1"/>
</dbReference>
<dbReference type="GO" id="GO:0003677">
    <property type="term" value="F:DNA binding"/>
    <property type="evidence" value="ECO:0007669"/>
    <property type="project" value="InterPro"/>
</dbReference>
<dbReference type="GO" id="GO:0006310">
    <property type="term" value="P:DNA recombination"/>
    <property type="evidence" value="ECO:0007669"/>
    <property type="project" value="UniProtKB-KW"/>
</dbReference>
<dbReference type="RefSeq" id="WP_223792669.1">
    <property type="nucleotide sequence ID" value="NZ_JAIOUQ010000017.1"/>
</dbReference>